<protein>
    <recommendedName>
        <fullName evidence="2">F-box domain-containing protein</fullName>
    </recommendedName>
</protein>
<feature type="region of interest" description="Disordered" evidence="1">
    <location>
        <begin position="1"/>
        <end position="70"/>
    </location>
</feature>
<dbReference type="EMBL" id="GBEZ01006542">
    <property type="protein sequence ID" value="JAC78863.1"/>
    <property type="molecule type" value="Transcribed_RNA"/>
</dbReference>
<dbReference type="AlphaFoldDB" id="A0A061S3N6"/>
<dbReference type="SMART" id="SM00256">
    <property type="entry name" value="FBOX"/>
    <property type="match status" value="1"/>
</dbReference>
<organism evidence="4">
    <name type="scientific">Tetraselmis sp. GSL018</name>
    <dbReference type="NCBI Taxonomy" id="582737"/>
    <lineage>
        <taxon>Eukaryota</taxon>
        <taxon>Viridiplantae</taxon>
        <taxon>Chlorophyta</taxon>
        <taxon>core chlorophytes</taxon>
        <taxon>Chlorodendrophyceae</taxon>
        <taxon>Chlorodendrales</taxon>
        <taxon>Chlorodendraceae</taxon>
        <taxon>Tetraselmis</taxon>
    </lineage>
</organism>
<feature type="region of interest" description="Disordered" evidence="1">
    <location>
        <begin position="407"/>
        <end position="427"/>
    </location>
</feature>
<dbReference type="EMBL" id="GBEZ01021015">
    <property type="protein sequence ID" value="JAC65703.1"/>
    <property type="molecule type" value="Transcribed_RNA"/>
</dbReference>
<reference evidence="4" key="1">
    <citation type="submission" date="2014-05" db="EMBL/GenBank/DDBJ databases">
        <title>The transcriptome of the halophilic microalga Tetraselmis sp. GSL018 isolated from the Great Salt Lake, Utah.</title>
        <authorList>
            <person name="Jinkerson R.E."/>
            <person name="D'Adamo S."/>
            <person name="Posewitz M.C."/>
        </authorList>
    </citation>
    <scope>NUCLEOTIDE SEQUENCE</scope>
    <source>
        <strain evidence="4">GSL018</strain>
    </source>
</reference>
<dbReference type="InterPro" id="IPR001810">
    <property type="entry name" value="F-box_dom"/>
</dbReference>
<feature type="compositionally biased region" description="Polar residues" evidence="1">
    <location>
        <begin position="407"/>
        <end position="419"/>
    </location>
</feature>
<dbReference type="Pfam" id="PF12937">
    <property type="entry name" value="F-box-like"/>
    <property type="match status" value="1"/>
</dbReference>
<dbReference type="SUPFAM" id="SSF81383">
    <property type="entry name" value="F-box domain"/>
    <property type="match status" value="1"/>
</dbReference>
<feature type="compositionally biased region" description="Basic residues" evidence="1">
    <location>
        <begin position="41"/>
        <end position="53"/>
    </location>
</feature>
<feature type="region of interest" description="Disordered" evidence="1">
    <location>
        <begin position="240"/>
        <end position="265"/>
    </location>
</feature>
<dbReference type="PROSITE" id="PS50181">
    <property type="entry name" value="FBOX"/>
    <property type="match status" value="1"/>
</dbReference>
<dbReference type="InterPro" id="IPR036047">
    <property type="entry name" value="F-box-like_dom_sf"/>
</dbReference>
<evidence type="ECO:0000313" key="4">
    <source>
        <dbReference type="EMBL" id="JAC78863.1"/>
    </source>
</evidence>
<proteinExistence type="predicted"/>
<evidence type="ECO:0000259" key="2">
    <source>
        <dbReference type="PROSITE" id="PS50181"/>
    </source>
</evidence>
<evidence type="ECO:0000313" key="3">
    <source>
        <dbReference type="EMBL" id="JAC65703.1"/>
    </source>
</evidence>
<dbReference type="Gene3D" id="1.20.1280.50">
    <property type="match status" value="1"/>
</dbReference>
<feature type="compositionally biased region" description="Basic and acidic residues" evidence="1">
    <location>
        <begin position="240"/>
        <end position="253"/>
    </location>
</feature>
<accession>A0A061S3N6</accession>
<evidence type="ECO:0000256" key="1">
    <source>
        <dbReference type="SAM" id="MobiDB-lite"/>
    </source>
</evidence>
<gene>
    <name evidence="4" type="ORF">TSPGSL018_14126</name>
    <name evidence="3" type="ORF">TSPGSL018_15461</name>
</gene>
<sequence>MVQPRKTKNSSKTLNYPKVRRETGKGRQTSIPVKLPSTLRRGQRRQPQVKRSKSSVSHGSNGTTSSNDWQNLPNHLLSKCLGYLDKPEDLANASLVCRSWNTESEQSTAWERIWKTTVGTAPLWRWACAAGGYRSQLKASTEVSKGEYSIKTLPLSHKDGAVLEVLVLDTDPRRIVTLQHRALHPQACRLVGLTLKVWDEDSMKNGTPLMVVYDVLKHFQTEDGNLVCWKIADDEIIRVAPKPTDHRSERGAGAEEPSSSDPTLTRFSKWAEDPRIRCYKVDPSVPSLTPLPLDSSFGFNSVPHEWVDMPRCGIASVSLQLGNNREKTISTSLFDAVTGRRLRHASAAVPPLDDAMEDPIPFGSPEFDACMLGSRSCGNENEKTLVLVMACLFDRHVYRWEVPVQGANSRSSEDSTSPSAAGPAAGGAQGGELELFFKCLPHEQVHDVAMSSPAARIYVITQENLYVFNRNGAPLFAVYMSDWPGVRSRPLFFQDLGAFSWPLPNSSSIAFHLEASNGIYIANFANGSQTHLRQRQWPSGTWHQGIASVCTKHSEEVGSSMETSDGMSHWLPEIAAYDEWEPNIPRIYYVSSYLDFKPEPGRQAEGSARSQQLIAGEPVVLEYTQCGRVVVTVADTTLPWAKQASASQLQARKYHTGWDWGRIRHDVDLRRCSDQYQRCIALINTETGSVFQTIPLRNAVVEAVHSAGSCLAVSVTRKDQNCNTTEGAILLIDFGQPKEAARPRDAATSRSRKRR</sequence>
<feature type="compositionally biased region" description="Polar residues" evidence="1">
    <location>
        <begin position="54"/>
        <end position="70"/>
    </location>
</feature>
<dbReference type="CDD" id="cd09917">
    <property type="entry name" value="F-box_SF"/>
    <property type="match status" value="1"/>
</dbReference>
<feature type="domain" description="F-box" evidence="2">
    <location>
        <begin position="66"/>
        <end position="113"/>
    </location>
</feature>
<name>A0A061S3N6_9CHLO</name>